<proteinExistence type="inferred from homology"/>
<comment type="similarity">
    <text evidence="2 9">Belongs to the membrane fusion protein (MFP) (TC 8.A.1) family.</text>
</comment>
<evidence type="ECO:0000256" key="3">
    <source>
        <dbReference type="ARBA" id="ARBA00022448"/>
    </source>
</evidence>
<evidence type="ECO:0000256" key="10">
    <source>
        <dbReference type="SAM" id="Coils"/>
    </source>
</evidence>
<feature type="region of interest" description="Disordered" evidence="11">
    <location>
        <begin position="1"/>
        <end position="20"/>
    </location>
</feature>
<dbReference type="Proteomes" id="UP001368500">
    <property type="component" value="Unassembled WGS sequence"/>
</dbReference>
<dbReference type="PROSITE" id="PS00543">
    <property type="entry name" value="HLYD_FAMILY"/>
    <property type="match status" value="1"/>
</dbReference>
<evidence type="ECO:0000256" key="7">
    <source>
        <dbReference type="ARBA" id="ARBA00022989"/>
    </source>
</evidence>
<name>A0ABU9BFL3_9BURK</name>
<evidence type="ECO:0000259" key="12">
    <source>
        <dbReference type="Pfam" id="PF25994"/>
    </source>
</evidence>
<evidence type="ECO:0000256" key="2">
    <source>
        <dbReference type="ARBA" id="ARBA00009477"/>
    </source>
</evidence>
<keyword evidence="15" id="KW-1185">Reference proteome</keyword>
<evidence type="ECO:0000256" key="11">
    <source>
        <dbReference type="SAM" id="MobiDB-lite"/>
    </source>
</evidence>
<dbReference type="InterPro" id="IPR010129">
    <property type="entry name" value="T1SS_HlyD"/>
</dbReference>
<gene>
    <name evidence="14" type="ORF">AACH11_22475</name>
</gene>
<evidence type="ECO:0000259" key="13">
    <source>
        <dbReference type="Pfam" id="PF26002"/>
    </source>
</evidence>
<keyword evidence="7 9" id="KW-1133">Transmembrane helix</keyword>
<feature type="domain" description="AprE-like beta-barrel" evidence="13">
    <location>
        <begin position="327"/>
        <end position="416"/>
    </location>
</feature>
<evidence type="ECO:0000256" key="5">
    <source>
        <dbReference type="ARBA" id="ARBA00022519"/>
    </source>
</evidence>
<feature type="domain" description="AprE-like long alpha-helical hairpin" evidence="12">
    <location>
        <begin position="101"/>
        <end position="285"/>
    </location>
</feature>
<sequence>MSRKPSPAASLEAPPHDPDAGPRRLIGLMVGLILAFLVTAVAWASFAELDVAVQVRGTVVPPSRLQEVGTLEGGIVQEVLVQPGERVRVGQVLARLDTAQAEADVGESRQQQLAALAGLARVDALLQGGEPHFDALVQREAPSLVDKETQLWRDAQREYLSAQTGLREAASARRAELAEAEARIRALSAAVKVAEEAHAIEDRLFREGAGSRADFLAAQQRLLQQRTELDAVQQSLPRLRAGASEAQAQLAQSDARARAEWGRLRTEFQARTATLDAQLGGRRDRAARRELLAPIDGVVNRVLLTTRGALAVPGKPVVEIVPDEAELVLSVRVKPQDIGFIHVGQQAQVRVLPYDASTYGKMGATVQRVGADALPDEKEGPYFEVQLAAARDQLKLHGKALPINAGMPVEAGILTGQRSVMQYLLKPVLRGVQGALQER</sequence>
<keyword evidence="4 9" id="KW-1003">Cell membrane</keyword>
<feature type="transmembrane region" description="Helical" evidence="9">
    <location>
        <begin position="25"/>
        <end position="46"/>
    </location>
</feature>
<evidence type="ECO:0000256" key="9">
    <source>
        <dbReference type="RuleBase" id="RU365093"/>
    </source>
</evidence>
<dbReference type="PRINTS" id="PR01490">
    <property type="entry name" value="RTXTOXIND"/>
</dbReference>
<evidence type="ECO:0000256" key="1">
    <source>
        <dbReference type="ARBA" id="ARBA00004377"/>
    </source>
</evidence>
<dbReference type="Pfam" id="PF26002">
    <property type="entry name" value="Beta-barrel_AprE"/>
    <property type="match status" value="1"/>
</dbReference>
<evidence type="ECO:0000256" key="6">
    <source>
        <dbReference type="ARBA" id="ARBA00022692"/>
    </source>
</evidence>
<keyword evidence="8 9" id="KW-0472">Membrane</keyword>
<evidence type="ECO:0000313" key="14">
    <source>
        <dbReference type="EMBL" id="MEK8028735.1"/>
    </source>
</evidence>
<keyword evidence="5 9" id="KW-0997">Cell inner membrane</keyword>
<dbReference type="PANTHER" id="PTHR30386:SF26">
    <property type="entry name" value="TRANSPORT PROTEIN COMB"/>
    <property type="match status" value="1"/>
</dbReference>
<evidence type="ECO:0000313" key="15">
    <source>
        <dbReference type="Proteomes" id="UP001368500"/>
    </source>
</evidence>
<evidence type="ECO:0000256" key="4">
    <source>
        <dbReference type="ARBA" id="ARBA00022475"/>
    </source>
</evidence>
<dbReference type="InterPro" id="IPR058982">
    <property type="entry name" value="Beta-barrel_AprE"/>
</dbReference>
<dbReference type="InterPro" id="IPR058781">
    <property type="entry name" value="HH_AprE-like"/>
</dbReference>
<evidence type="ECO:0000256" key="8">
    <source>
        <dbReference type="ARBA" id="ARBA00023136"/>
    </source>
</evidence>
<organism evidence="14 15">
    <name type="scientific">Pseudaquabacterium rugosum</name>
    <dbReference type="NCBI Taxonomy" id="2984194"/>
    <lineage>
        <taxon>Bacteria</taxon>
        <taxon>Pseudomonadati</taxon>
        <taxon>Pseudomonadota</taxon>
        <taxon>Betaproteobacteria</taxon>
        <taxon>Burkholderiales</taxon>
        <taxon>Sphaerotilaceae</taxon>
        <taxon>Pseudaquabacterium</taxon>
    </lineage>
</organism>
<dbReference type="PANTHER" id="PTHR30386">
    <property type="entry name" value="MEMBRANE FUSION SUBUNIT OF EMRAB-TOLC MULTIDRUG EFFLUX PUMP"/>
    <property type="match status" value="1"/>
</dbReference>
<dbReference type="EMBL" id="JBBUTF010000029">
    <property type="protein sequence ID" value="MEK8028735.1"/>
    <property type="molecule type" value="Genomic_DNA"/>
</dbReference>
<reference evidence="14 15" key="1">
    <citation type="submission" date="2024-04" db="EMBL/GenBank/DDBJ databases">
        <title>Novel species of the genus Ideonella isolated from streams.</title>
        <authorList>
            <person name="Lu H."/>
        </authorList>
    </citation>
    <scope>NUCLEOTIDE SEQUENCE [LARGE SCALE GENOMIC DNA]</scope>
    <source>
        <strain evidence="14 15">BYS139W</strain>
    </source>
</reference>
<dbReference type="Pfam" id="PF25994">
    <property type="entry name" value="HH_AprE"/>
    <property type="match status" value="1"/>
</dbReference>
<keyword evidence="6 9" id="KW-0812">Transmembrane</keyword>
<dbReference type="Gene3D" id="2.40.30.170">
    <property type="match status" value="1"/>
</dbReference>
<dbReference type="RefSeq" id="WP_341376520.1">
    <property type="nucleotide sequence ID" value="NZ_JBBUTF010000029.1"/>
</dbReference>
<dbReference type="NCBIfam" id="TIGR01843">
    <property type="entry name" value="type_I_hlyD"/>
    <property type="match status" value="1"/>
</dbReference>
<comment type="subcellular location">
    <subcellularLocation>
        <location evidence="1 9">Cell inner membrane</location>
        <topology evidence="1 9">Single-pass membrane protein</topology>
    </subcellularLocation>
</comment>
<accession>A0ABU9BFL3</accession>
<dbReference type="InterPro" id="IPR050739">
    <property type="entry name" value="MFP"/>
</dbReference>
<keyword evidence="3 9" id="KW-0813">Transport</keyword>
<feature type="coiled-coil region" evidence="10">
    <location>
        <begin position="170"/>
        <end position="197"/>
    </location>
</feature>
<dbReference type="Gene3D" id="2.40.50.100">
    <property type="match status" value="1"/>
</dbReference>
<protein>
    <recommendedName>
        <fullName evidence="9">Membrane fusion protein (MFP) family protein</fullName>
    </recommendedName>
</protein>
<keyword evidence="10" id="KW-0175">Coiled coil</keyword>
<dbReference type="InterPro" id="IPR006144">
    <property type="entry name" value="Secretion_HlyD_CS"/>
</dbReference>
<comment type="caution">
    <text evidence="14">The sequence shown here is derived from an EMBL/GenBank/DDBJ whole genome shotgun (WGS) entry which is preliminary data.</text>
</comment>